<dbReference type="SUPFAM" id="SSF51230">
    <property type="entry name" value="Single hybrid motif"/>
    <property type="match status" value="1"/>
</dbReference>
<evidence type="ECO:0000256" key="2">
    <source>
        <dbReference type="ARBA" id="ARBA00007317"/>
    </source>
</evidence>
<protein>
    <recommendedName>
        <fullName evidence="6">Dihydrolipoamide acetyltransferase component of pyruvate dehydrogenase complex</fullName>
        <ecNumber evidence="6">2.3.1.-</ecNumber>
    </recommendedName>
</protein>
<dbReference type="Gene3D" id="2.40.50.100">
    <property type="match status" value="1"/>
</dbReference>
<comment type="similarity">
    <text evidence="2 6">Belongs to the 2-oxoacid dehydrogenase family.</text>
</comment>
<dbReference type="SUPFAM" id="SSF47005">
    <property type="entry name" value="Peripheral subunit-binding domain of 2-oxo acid dehydrogenase complex"/>
    <property type="match status" value="1"/>
</dbReference>
<dbReference type="PROSITE" id="PS51826">
    <property type="entry name" value="PSBD"/>
    <property type="match status" value="1"/>
</dbReference>
<evidence type="ECO:0000256" key="5">
    <source>
        <dbReference type="ARBA" id="ARBA00023315"/>
    </source>
</evidence>
<dbReference type="Gene3D" id="3.30.559.10">
    <property type="entry name" value="Chloramphenicol acetyltransferase-like domain"/>
    <property type="match status" value="1"/>
</dbReference>
<reference evidence="10 11" key="1">
    <citation type="submission" date="2019-05" db="EMBL/GenBank/DDBJ databases">
        <title>Draft genome sequence of Actinomadura sp. 14C53.</title>
        <authorList>
            <person name="Saricaoglu S."/>
            <person name="Isik K."/>
        </authorList>
    </citation>
    <scope>NUCLEOTIDE SEQUENCE [LARGE SCALE GENOMIC DNA]</scope>
    <source>
        <strain evidence="10 11">14C53</strain>
    </source>
</reference>
<evidence type="ECO:0000259" key="8">
    <source>
        <dbReference type="PROSITE" id="PS50968"/>
    </source>
</evidence>
<gene>
    <name evidence="10" type="ORF">ETD83_28440</name>
</gene>
<dbReference type="SUPFAM" id="SSF52777">
    <property type="entry name" value="CoA-dependent acyltransferases"/>
    <property type="match status" value="1"/>
</dbReference>
<dbReference type="PANTHER" id="PTHR23151:SF90">
    <property type="entry name" value="DIHYDROLIPOYLLYSINE-RESIDUE ACETYLTRANSFERASE COMPONENT OF PYRUVATE DEHYDROGENASE COMPLEX, MITOCHONDRIAL-RELATED"/>
    <property type="match status" value="1"/>
</dbReference>
<evidence type="ECO:0000256" key="7">
    <source>
        <dbReference type="SAM" id="MobiDB-lite"/>
    </source>
</evidence>
<feature type="compositionally biased region" description="Low complexity" evidence="7">
    <location>
        <begin position="98"/>
        <end position="115"/>
    </location>
</feature>
<dbReference type="InterPro" id="IPR023213">
    <property type="entry name" value="CAT-like_dom_sf"/>
</dbReference>
<feature type="region of interest" description="Disordered" evidence="7">
    <location>
        <begin position="79"/>
        <end position="129"/>
    </location>
</feature>
<dbReference type="InterPro" id="IPR000089">
    <property type="entry name" value="Biotin_lipoyl"/>
</dbReference>
<evidence type="ECO:0000313" key="11">
    <source>
        <dbReference type="Proteomes" id="UP000309174"/>
    </source>
</evidence>
<name>A0A5C4J582_9ACTN</name>
<keyword evidence="3 6" id="KW-0808">Transferase</keyword>
<dbReference type="InterPro" id="IPR001078">
    <property type="entry name" value="2-oxoacid_DH_actylTfrase"/>
</dbReference>
<dbReference type="EC" id="2.3.1.-" evidence="6"/>
<dbReference type="OrthoDB" id="9805770at2"/>
<evidence type="ECO:0000256" key="4">
    <source>
        <dbReference type="ARBA" id="ARBA00022823"/>
    </source>
</evidence>
<dbReference type="AlphaFoldDB" id="A0A5C4J582"/>
<dbReference type="PROSITE" id="PS50968">
    <property type="entry name" value="BIOTINYL_LIPOYL"/>
    <property type="match status" value="1"/>
</dbReference>
<feature type="domain" description="Lipoyl-binding" evidence="8">
    <location>
        <begin position="1"/>
        <end position="76"/>
    </location>
</feature>
<dbReference type="InterPro" id="IPR045257">
    <property type="entry name" value="E2/Pdx1"/>
</dbReference>
<feature type="region of interest" description="Disordered" evidence="7">
    <location>
        <begin position="164"/>
        <end position="192"/>
    </location>
</feature>
<dbReference type="FunFam" id="3.30.559.10:FF:000007">
    <property type="entry name" value="Dihydrolipoamide acetyltransferase component of pyruvate dehydrogenase complex"/>
    <property type="match status" value="1"/>
</dbReference>
<sequence>MTDILMPRLSDTMEEGVISSWQKQPGDEVAVGDVIVDIETDKAVMEYEAYEAGVLEKILVAEGETAAIGAPIAVLATAGGASPAPAAPEPASAPVPEPVAQAPAASAPAPVAVAPRSGNGTRPPSSPLARRLARDHGIDIATLNGSGPGGRIVRADIESAIRSGAPAPAAAPAPAPTAPAASPVKAQAAEDPDVEAVPLNRFRKVAARRLTESKREAPHFYLNREVDAEPLLSFRAQLNQALAPAKVSVNDLIVKASATALREHPAVNVSYTEENLLFHKRVHVGIAVAVEDGLLVPVIKDTDRKGVSEIGQEIRELAGKARDGKLTLPEMSGGTFSVSNLGMFGVDSFAAVINPPEAAILAVGAIRDEPVVRDGQVVPGKRLALTLSVDHRATDGATAARFLDRLATLLENPLLIVA</sequence>
<dbReference type="InterPro" id="IPR004167">
    <property type="entry name" value="PSBD"/>
</dbReference>
<dbReference type="PANTHER" id="PTHR23151">
    <property type="entry name" value="DIHYDROLIPOAMIDE ACETYL/SUCCINYL-TRANSFERASE-RELATED"/>
    <property type="match status" value="1"/>
</dbReference>
<feature type="compositionally biased region" description="Low complexity" evidence="7">
    <location>
        <begin position="178"/>
        <end position="189"/>
    </location>
</feature>
<dbReference type="GO" id="GO:0006086">
    <property type="term" value="P:pyruvate decarboxylation to acetyl-CoA"/>
    <property type="evidence" value="ECO:0007669"/>
    <property type="project" value="InterPro"/>
</dbReference>
<organism evidence="10 11">
    <name type="scientific">Actinomadura soli</name>
    <dbReference type="NCBI Taxonomy" id="2508997"/>
    <lineage>
        <taxon>Bacteria</taxon>
        <taxon>Bacillati</taxon>
        <taxon>Actinomycetota</taxon>
        <taxon>Actinomycetes</taxon>
        <taxon>Streptosporangiales</taxon>
        <taxon>Thermomonosporaceae</taxon>
        <taxon>Actinomadura</taxon>
    </lineage>
</organism>
<keyword evidence="5 6" id="KW-0012">Acyltransferase</keyword>
<feature type="domain" description="Peripheral subunit-binding (PSBD)" evidence="9">
    <location>
        <begin position="124"/>
        <end position="161"/>
    </location>
</feature>
<comment type="cofactor">
    <cofactor evidence="1 6">
        <name>(R)-lipoate</name>
        <dbReference type="ChEBI" id="CHEBI:83088"/>
    </cofactor>
</comment>
<proteinExistence type="inferred from homology"/>
<evidence type="ECO:0000259" key="9">
    <source>
        <dbReference type="PROSITE" id="PS51826"/>
    </source>
</evidence>
<dbReference type="Pfam" id="PF00364">
    <property type="entry name" value="Biotin_lipoyl"/>
    <property type="match status" value="1"/>
</dbReference>
<dbReference type="InterPro" id="IPR011053">
    <property type="entry name" value="Single_hybrid_motif"/>
</dbReference>
<dbReference type="Pfam" id="PF00198">
    <property type="entry name" value="2-oxoacid_dh"/>
    <property type="match status" value="1"/>
</dbReference>
<evidence type="ECO:0000313" key="10">
    <source>
        <dbReference type="EMBL" id="TMQ91988.1"/>
    </source>
</evidence>
<keyword evidence="11" id="KW-1185">Reference proteome</keyword>
<feature type="compositionally biased region" description="Pro residues" evidence="7">
    <location>
        <begin position="85"/>
        <end position="97"/>
    </location>
</feature>
<comment type="caution">
    <text evidence="10">The sequence shown here is derived from an EMBL/GenBank/DDBJ whole genome shotgun (WGS) entry which is preliminary data.</text>
</comment>
<dbReference type="Gene3D" id="4.10.320.10">
    <property type="entry name" value="E3-binding domain"/>
    <property type="match status" value="1"/>
</dbReference>
<dbReference type="EMBL" id="VCKW01000178">
    <property type="protein sequence ID" value="TMQ91988.1"/>
    <property type="molecule type" value="Genomic_DNA"/>
</dbReference>
<evidence type="ECO:0000256" key="6">
    <source>
        <dbReference type="RuleBase" id="RU003423"/>
    </source>
</evidence>
<accession>A0A5C4J582</accession>
<dbReference type="RefSeq" id="WP_138648286.1">
    <property type="nucleotide sequence ID" value="NZ_VCKW01000178.1"/>
</dbReference>
<dbReference type="GO" id="GO:0016746">
    <property type="term" value="F:acyltransferase activity"/>
    <property type="evidence" value="ECO:0007669"/>
    <property type="project" value="UniProtKB-KW"/>
</dbReference>
<evidence type="ECO:0000256" key="3">
    <source>
        <dbReference type="ARBA" id="ARBA00022679"/>
    </source>
</evidence>
<evidence type="ECO:0000256" key="1">
    <source>
        <dbReference type="ARBA" id="ARBA00001938"/>
    </source>
</evidence>
<dbReference type="InterPro" id="IPR036625">
    <property type="entry name" value="E3-bd_dom_sf"/>
</dbReference>
<dbReference type="Proteomes" id="UP000309174">
    <property type="component" value="Unassembled WGS sequence"/>
</dbReference>
<dbReference type="Pfam" id="PF02817">
    <property type="entry name" value="E3_binding"/>
    <property type="match status" value="1"/>
</dbReference>
<dbReference type="CDD" id="cd06849">
    <property type="entry name" value="lipoyl_domain"/>
    <property type="match status" value="1"/>
</dbReference>
<dbReference type="GO" id="GO:0045254">
    <property type="term" value="C:pyruvate dehydrogenase complex"/>
    <property type="evidence" value="ECO:0007669"/>
    <property type="project" value="InterPro"/>
</dbReference>
<keyword evidence="4 6" id="KW-0450">Lipoyl</keyword>